<dbReference type="SMART" id="SM00862">
    <property type="entry name" value="Trans_reg_C"/>
    <property type="match status" value="1"/>
</dbReference>
<dbReference type="GO" id="GO:0006355">
    <property type="term" value="P:regulation of DNA-templated transcription"/>
    <property type="evidence" value="ECO:0007669"/>
    <property type="project" value="InterPro"/>
</dbReference>
<dbReference type="Pfam" id="PF13424">
    <property type="entry name" value="TPR_12"/>
    <property type="match status" value="1"/>
</dbReference>
<accession>A0A8J3KFF7</accession>
<evidence type="ECO:0000256" key="4">
    <source>
        <dbReference type="ARBA" id="ARBA00023163"/>
    </source>
</evidence>
<dbReference type="GO" id="GO:0000160">
    <property type="term" value="P:phosphorelay signal transduction system"/>
    <property type="evidence" value="ECO:0007669"/>
    <property type="project" value="InterPro"/>
</dbReference>
<evidence type="ECO:0000256" key="2">
    <source>
        <dbReference type="ARBA" id="ARBA00023015"/>
    </source>
</evidence>
<sequence length="1008" mass="109011">MEFRLLGPVSAHAAGEAVPLGGTKPKALLATLLLEHGRVVSANRLVDVLWGEDPPDTARALIQTYVSTLRRTFARYAAGDLIATVAPGYVIRIDPQLLDVEVFTRLLASGRAAAAAGDQSAAADLLRQADALWQGPALSGLDATELAVQASRLDELRAAAVEERIAAEIASGQWGDLVAELTVRVGRQPTNERLRGQLMTVLYRLGRQAEALACYREGRDVLIGELGVEPGPELNALHHAILRGETEQLAVASHSPELAGPGTVHPVPAQLPPVPADFTGRAAEIEALAQALLPAGGAPAVQVVAGPGGTGKSTLATAVAHRSAEHFPDGQLYAELRGMSDAPAEPGEVLSRFLRALGVEQAQLPEGLGERADLYRTLLAQRRMLVVLDDAASEQQVRPLLPGGAGNAVVITSRDRLAGLSGTTLTDLRVLEPDEALLLLRRLAGDSRVDEDVDAAQRIVEYCGNLPLALRIVSARLAGRRALPLKPLADRLADESRRLNHLSAGDVGVRSSIELSYRALDPDGRTTLRRLGWFGVPDFSPWVVSWLVETSPAAAEELVEQLVDAQLVEFVGVDRMGGLRYRLHDLIRLYARECAALEEPAEDLAAAVARALRGWLALIHRAAVDSPPAEIRWRRPFSPHDVSEELTALVIADPWDWFEAEQSALASGVERALALGLYDLVFEFASARNASAFMGANRFAARTRVIEAALTAARRAGKPHDEAVILTELGQLRYDQDHYTEARRQFRAALSLFRELNDVPGQATALAGLGIACREPGRFAEGVHFLDQAAALLHDARDDIGIGYSRRIAGSVRLELGDYTGALADLTESLAAYRRAGSRLGEGHTLRTLGLYHRARDEWAAAERRCAESAEIFHELGDELMEAYAVRALAKARMRLGHHGEALPRLEWALSVSHTMGDRWGQGATLRVLGQLHLAAHRLDLAEACFDAAHDIWQSMDVPVWQARLDLDRSRLLAARGDTAGAQSARASARRVFHDHGAREIRELDGDH</sequence>
<name>A0A8J3KFF7_9ACTN</name>
<evidence type="ECO:0000256" key="5">
    <source>
        <dbReference type="PROSITE-ProRule" id="PRU01091"/>
    </source>
</evidence>
<dbReference type="InterPro" id="IPR051677">
    <property type="entry name" value="AfsR-DnrI-RedD_regulator"/>
</dbReference>
<dbReference type="GO" id="GO:0043531">
    <property type="term" value="F:ADP binding"/>
    <property type="evidence" value="ECO:0007669"/>
    <property type="project" value="InterPro"/>
</dbReference>
<dbReference type="InterPro" id="IPR002182">
    <property type="entry name" value="NB-ARC"/>
</dbReference>
<dbReference type="EMBL" id="BONH01000022">
    <property type="protein sequence ID" value="GIF99629.1"/>
    <property type="molecule type" value="Genomic_DNA"/>
</dbReference>
<dbReference type="PANTHER" id="PTHR35807">
    <property type="entry name" value="TRANSCRIPTIONAL REGULATOR REDD-RELATED"/>
    <property type="match status" value="1"/>
</dbReference>
<dbReference type="InterPro" id="IPR016032">
    <property type="entry name" value="Sig_transdc_resp-reg_C-effctor"/>
</dbReference>
<evidence type="ECO:0000313" key="7">
    <source>
        <dbReference type="EMBL" id="GIF99629.1"/>
    </source>
</evidence>
<dbReference type="InterPro" id="IPR011990">
    <property type="entry name" value="TPR-like_helical_dom_sf"/>
</dbReference>
<dbReference type="AlphaFoldDB" id="A0A8J3KFF7"/>
<dbReference type="PANTHER" id="PTHR35807:SF1">
    <property type="entry name" value="TRANSCRIPTIONAL REGULATOR REDD"/>
    <property type="match status" value="1"/>
</dbReference>
<dbReference type="Pfam" id="PF00486">
    <property type="entry name" value="Trans_reg_C"/>
    <property type="match status" value="1"/>
</dbReference>
<keyword evidence="8" id="KW-1185">Reference proteome</keyword>
<dbReference type="Gene3D" id="1.25.40.10">
    <property type="entry name" value="Tetratricopeptide repeat domain"/>
    <property type="match status" value="2"/>
</dbReference>
<evidence type="ECO:0000259" key="6">
    <source>
        <dbReference type="PROSITE" id="PS51755"/>
    </source>
</evidence>
<gene>
    <name evidence="7" type="ORF">Cci01nite_47230</name>
</gene>
<dbReference type="InterPro" id="IPR027417">
    <property type="entry name" value="P-loop_NTPase"/>
</dbReference>
<protein>
    <submittedName>
        <fullName evidence="7">SARP family transcriptional regulator</fullName>
    </submittedName>
</protein>
<dbReference type="Gene3D" id="1.10.10.10">
    <property type="entry name" value="Winged helix-like DNA-binding domain superfamily/Winged helix DNA-binding domain"/>
    <property type="match status" value="2"/>
</dbReference>
<dbReference type="CDD" id="cd15831">
    <property type="entry name" value="BTAD"/>
    <property type="match status" value="1"/>
</dbReference>
<dbReference type="SMART" id="SM01043">
    <property type="entry name" value="BTAD"/>
    <property type="match status" value="1"/>
</dbReference>
<organism evidence="7 8">
    <name type="scientific">Catellatospora citrea</name>
    <dbReference type="NCBI Taxonomy" id="53366"/>
    <lineage>
        <taxon>Bacteria</taxon>
        <taxon>Bacillati</taxon>
        <taxon>Actinomycetota</taxon>
        <taxon>Actinomycetes</taxon>
        <taxon>Micromonosporales</taxon>
        <taxon>Micromonosporaceae</taxon>
        <taxon>Catellatospora</taxon>
    </lineage>
</organism>
<dbReference type="PROSITE" id="PS51755">
    <property type="entry name" value="OMPR_PHOB"/>
    <property type="match status" value="1"/>
</dbReference>
<dbReference type="Pfam" id="PF00931">
    <property type="entry name" value="NB-ARC"/>
    <property type="match status" value="1"/>
</dbReference>
<dbReference type="SUPFAM" id="SSF48452">
    <property type="entry name" value="TPR-like"/>
    <property type="match status" value="3"/>
</dbReference>
<dbReference type="GO" id="GO:0003677">
    <property type="term" value="F:DNA binding"/>
    <property type="evidence" value="ECO:0007669"/>
    <property type="project" value="UniProtKB-UniRule"/>
</dbReference>
<dbReference type="SMART" id="SM00028">
    <property type="entry name" value="TPR"/>
    <property type="match status" value="6"/>
</dbReference>
<dbReference type="InterPro" id="IPR005158">
    <property type="entry name" value="BTAD"/>
</dbReference>
<comment type="caution">
    <text evidence="7">The sequence shown here is derived from an EMBL/GenBank/DDBJ whole genome shotgun (WGS) entry which is preliminary data.</text>
</comment>
<dbReference type="SUPFAM" id="SSF52540">
    <property type="entry name" value="P-loop containing nucleoside triphosphate hydrolases"/>
    <property type="match status" value="1"/>
</dbReference>
<evidence type="ECO:0000256" key="3">
    <source>
        <dbReference type="ARBA" id="ARBA00023125"/>
    </source>
</evidence>
<dbReference type="SUPFAM" id="SSF46894">
    <property type="entry name" value="C-terminal effector domain of the bipartite response regulators"/>
    <property type="match status" value="1"/>
</dbReference>
<dbReference type="InterPro" id="IPR001867">
    <property type="entry name" value="OmpR/PhoB-type_DNA-bd"/>
</dbReference>
<dbReference type="PRINTS" id="PR00364">
    <property type="entry name" value="DISEASERSIST"/>
</dbReference>
<dbReference type="InterPro" id="IPR019734">
    <property type="entry name" value="TPR_rpt"/>
</dbReference>
<keyword evidence="3 5" id="KW-0238">DNA-binding</keyword>
<dbReference type="Gene3D" id="3.40.50.300">
    <property type="entry name" value="P-loop containing nucleotide triphosphate hydrolases"/>
    <property type="match status" value="1"/>
</dbReference>
<keyword evidence="4" id="KW-0804">Transcription</keyword>
<evidence type="ECO:0000256" key="1">
    <source>
        <dbReference type="ARBA" id="ARBA00005820"/>
    </source>
</evidence>
<reference evidence="7 8" key="1">
    <citation type="submission" date="2021-01" db="EMBL/GenBank/DDBJ databases">
        <title>Whole genome shotgun sequence of Catellatospora citrea NBRC 14495.</title>
        <authorList>
            <person name="Komaki H."/>
            <person name="Tamura T."/>
        </authorList>
    </citation>
    <scope>NUCLEOTIDE SEQUENCE [LARGE SCALE GENOMIC DNA]</scope>
    <source>
        <strain evidence="7 8">NBRC 14495</strain>
    </source>
</reference>
<dbReference type="RefSeq" id="WP_120317886.1">
    <property type="nucleotide sequence ID" value="NZ_BONH01000022.1"/>
</dbReference>
<keyword evidence="2" id="KW-0805">Transcription regulation</keyword>
<dbReference type="InterPro" id="IPR036388">
    <property type="entry name" value="WH-like_DNA-bd_sf"/>
</dbReference>
<proteinExistence type="inferred from homology"/>
<dbReference type="Pfam" id="PF03704">
    <property type="entry name" value="BTAD"/>
    <property type="match status" value="1"/>
</dbReference>
<comment type="similarity">
    <text evidence="1">Belongs to the AfsR/DnrI/RedD regulatory family.</text>
</comment>
<dbReference type="Proteomes" id="UP000659904">
    <property type="component" value="Unassembled WGS sequence"/>
</dbReference>
<feature type="DNA-binding region" description="OmpR/PhoB-type" evidence="5">
    <location>
        <begin position="1"/>
        <end position="93"/>
    </location>
</feature>
<feature type="domain" description="OmpR/PhoB-type" evidence="6">
    <location>
        <begin position="1"/>
        <end position="93"/>
    </location>
</feature>
<evidence type="ECO:0000313" key="8">
    <source>
        <dbReference type="Proteomes" id="UP000659904"/>
    </source>
</evidence>